<reference evidence="3 4" key="1">
    <citation type="submission" date="2019-02" db="EMBL/GenBank/DDBJ databases">
        <title>Deep-cultivation of Planctomycetes and their phenomic and genomic characterization uncovers novel biology.</title>
        <authorList>
            <person name="Wiegand S."/>
            <person name="Jogler M."/>
            <person name="Boedeker C."/>
            <person name="Pinto D."/>
            <person name="Vollmers J."/>
            <person name="Rivas-Marin E."/>
            <person name="Kohn T."/>
            <person name="Peeters S.H."/>
            <person name="Heuer A."/>
            <person name="Rast P."/>
            <person name="Oberbeckmann S."/>
            <person name="Bunk B."/>
            <person name="Jeske O."/>
            <person name="Meyerdierks A."/>
            <person name="Storesund J.E."/>
            <person name="Kallscheuer N."/>
            <person name="Luecker S."/>
            <person name="Lage O.M."/>
            <person name="Pohl T."/>
            <person name="Merkel B.J."/>
            <person name="Hornburger P."/>
            <person name="Mueller R.-W."/>
            <person name="Bruemmer F."/>
            <person name="Labrenz M."/>
            <person name="Spormann A.M."/>
            <person name="Op Den Camp H."/>
            <person name="Overmann J."/>
            <person name="Amann R."/>
            <person name="Jetten M.S.M."/>
            <person name="Mascher T."/>
            <person name="Medema M.H."/>
            <person name="Devos D.P."/>
            <person name="Kaster A.-K."/>
            <person name="Ovreas L."/>
            <person name="Rohde M."/>
            <person name="Galperin M.Y."/>
            <person name="Jogler C."/>
        </authorList>
    </citation>
    <scope>NUCLEOTIDE SEQUENCE [LARGE SCALE GENOMIC DNA]</scope>
    <source>
        <strain evidence="3 4">KOR42</strain>
    </source>
</reference>
<dbReference type="Gene3D" id="3.30.565.60">
    <property type="match status" value="1"/>
</dbReference>
<sequence>MDTDRLLEALTLGEDHEIEFKSARGGVPKSLWETYSAFANTDGGVIVLGVKQRGGNRFEIQGLDDAEKIRQDFWNNVNNKGHVSHNLLRNESVRIVTVEGDDVLVIEVPRADRHQRPVFLTPNPLTGTYRRYHEGDYRCDENEVRRMISDAEEQSADSRVLPQFGMDDIHMESLQAYRNRFRSRDETHPWLNEDVSGFLRKIGGVRKDRGTGEEGLTVAGLLMFGKEEAIKDPASGIRFQLDYRDRRSEDPNVRWVDRVWQDGTWNCNLFQFFFRVYPRLTEGLKIPFGYQKEPDPELGNAVIVRRDDTLVHEAVREAMVNCLIHADYRGQGGIVMEHHFDRLEFSDPGNLLVSFEQLIRGSVSECRNETLQTMFTLIGLGEKAGSGIDKIREGWKSVRWRVPTLSEQFQPDRVTVTMPMVSLLPDTAVEKLRGIIGDELQSLNAEEVQALVTADIEGSVSNFRLQSLTERHPSDLTKLLKNLVSSDLLERDGHGRGATYRWSERLRRLSEPSTPGARDVAPGANGLGPGASEDTPGATEDATVTYVPVQDPVLLKIASVARENKRLTPKKMQSVILSLCRVRELTGRDIAELVQRNQDRVLKSYLKPLLEKELLARKYADDPNHPQQAYRSVAPEQKELFE</sequence>
<evidence type="ECO:0000313" key="3">
    <source>
        <dbReference type="EMBL" id="TWT40202.1"/>
    </source>
</evidence>
<dbReference type="InterPro" id="IPR007421">
    <property type="entry name" value="Schlafen_AlbA_2_dom"/>
</dbReference>
<protein>
    <submittedName>
        <fullName evidence="3">Divergent AAA domain protein</fullName>
    </submittedName>
</protein>
<evidence type="ECO:0000313" key="4">
    <source>
        <dbReference type="Proteomes" id="UP000317243"/>
    </source>
</evidence>
<feature type="region of interest" description="Disordered" evidence="1">
    <location>
        <begin position="508"/>
        <end position="539"/>
    </location>
</feature>
<dbReference type="OrthoDB" id="288285at2"/>
<dbReference type="PANTHER" id="PTHR30595:SF6">
    <property type="entry name" value="SCHLAFEN ALBA-2 DOMAIN-CONTAINING PROTEIN"/>
    <property type="match status" value="1"/>
</dbReference>
<feature type="region of interest" description="Disordered" evidence="1">
    <location>
        <begin position="620"/>
        <end position="642"/>
    </location>
</feature>
<proteinExistence type="predicted"/>
<name>A0A5C5VRK8_9PLAN</name>
<dbReference type="Proteomes" id="UP000317243">
    <property type="component" value="Unassembled WGS sequence"/>
</dbReference>
<dbReference type="Pfam" id="PF04326">
    <property type="entry name" value="SLFN_AlbA_2"/>
    <property type="match status" value="1"/>
</dbReference>
<dbReference type="RefSeq" id="WP_146512256.1">
    <property type="nucleotide sequence ID" value="NZ_SIHI01000052.1"/>
</dbReference>
<organism evidence="3 4">
    <name type="scientific">Thalassoglobus neptunius</name>
    <dbReference type="NCBI Taxonomy" id="1938619"/>
    <lineage>
        <taxon>Bacteria</taxon>
        <taxon>Pseudomonadati</taxon>
        <taxon>Planctomycetota</taxon>
        <taxon>Planctomycetia</taxon>
        <taxon>Planctomycetales</taxon>
        <taxon>Planctomycetaceae</taxon>
        <taxon>Thalassoglobus</taxon>
    </lineage>
</organism>
<dbReference type="Gene3D" id="3.30.950.30">
    <property type="entry name" value="Schlafen, AAA domain"/>
    <property type="match status" value="1"/>
</dbReference>
<dbReference type="PANTHER" id="PTHR30595">
    <property type="entry name" value="GLPR-RELATED TRANSCRIPTIONAL REPRESSOR"/>
    <property type="match status" value="1"/>
</dbReference>
<dbReference type="Pfam" id="PF13749">
    <property type="entry name" value="HATPase_c_4"/>
    <property type="match status" value="1"/>
</dbReference>
<gene>
    <name evidence="3" type="ORF">KOR42_49440</name>
</gene>
<evidence type="ECO:0000256" key="1">
    <source>
        <dbReference type="SAM" id="MobiDB-lite"/>
    </source>
</evidence>
<dbReference type="InterPro" id="IPR038475">
    <property type="entry name" value="RecG_C_sf"/>
</dbReference>
<dbReference type="EMBL" id="SIHI01000052">
    <property type="protein sequence ID" value="TWT40202.1"/>
    <property type="molecule type" value="Genomic_DNA"/>
</dbReference>
<evidence type="ECO:0000259" key="2">
    <source>
        <dbReference type="Pfam" id="PF04326"/>
    </source>
</evidence>
<keyword evidence="4" id="KW-1185">Reference proteome</keyword>
<dbReference type="AlphaFoldDB" id="A0A5C5VRK8"/>
<feature type="domain" description="Schlafen AlbA-2" evidence="2">
    <location>
        <begin position="14"/>
        <end position="132"/>
    </location>
</feature>
<comment type="caution">
    <text evidence="3">The sequence shown here is derived from an EMBL/GenBank/DDBJ whole genome shotgun (WGS) entry which is preliminary data.</text>
</comment>
<accession>A0A5C5VRK8</accession>
<dbReference type="InterPro" id="IPR038461">
    <property type="entry name" value="Schlafen_AlbA_2_dom_sf"/>
</dbReference>